<feature type="domain" description="Protein kinase" evidence="8">
    <location>
        <begin position="1"/>
        <end position="263"/>
    </location>
</feature>
<dbReference type="EMBL" id="BNEE01000006">
    <property type="protein sequence ID" value="GHI85253.1"/>
    <property type="molecule type" value="Genomic_DNA"/>
</dbReference>
<dbReference type="SUPFAM" id="SSF56112">
    <property type="entry name" value="Protein kinase-like (PK-like)"/>
    <property type="match status" value="1"/>
</dbReference>
<keyword evidence="2" id="KW-0723">Serine/threonine-protein kinase</keyword>
<evidence type="ECO:0000256" key="3">
    <source>
        <dbReference type="ARBA" id="ARBA00022679"/>
    </source>
</evidence>
<protein>
    <recommendedName>
        <fullName evidence="1">non-specific serine/threonine protein kinase</fullName>
        <ecNumber evidence="1">2.7.11.1</ecNumber>
    </recommendedName>
</protein>
<feature type="compositionally biased region" description="Pro residues" evidence="7">
    <location>
        <begin position="278"/>
        <end position="291"/>
    </location>
</feature>
<evidence type="ECO:0000256" key="5">
    <source>
        <dbReference type="ARBA" id="ARBA00022777"/>
    </source>
</evidence>
<dbReference type="InterPro" id="IPR011009">
    <property type="entry name" value="Kinase-like_dom_sf"/>
</dbReference>
<dbReference type="InterPro" id="IPR008271">
    <property type="entry name" value="Ser/Thr_kinase_AS"/>
</dbReference>
<evidence type="ECO:0000259" key="8">
    <source>
        <dbReference type="PROSITE" id="PS50011"/>
    </source>
</evidence>
<dbReference type="Proteomes" id="UP000600026">
    <property type="component" value="Unassembled WGS sequence"/>
</dbReference>
<evidence type="ECO:0000313" key="9">
    <source>
        <dbReference type="EMBL" id="GHI85253.1"/>
    </source>
</evidence>
<dbReference type="PROSITE" id="PS50011">
    <property type="entry name" value="PROTEIN_KINASE_DOM"/>
    <property type="match status" value="1"/>
</dbReference>
<evidence type="ECO:0000256" key="1">
    <source>
        <dbReference type="ARBA" id="ARBA00012513"/>
    </source>
</evidence>
<evidence type="ECO:0000256" key="6">
    <source>
        <dbReference type="ARBA" id="ARBA00022840"/>
    </source>
</evidence>
<dbReference type="GO" id="GO:0004674">
    <property type="term" value="F:protein serine/threonine kinase activity"/>
    <property type="evidence" value="ECO:0007669"/>
    <property type="project" value="UniProtKB-KW"/>
</dbReference>
<dbReference type="AlphaFoldDB" id="A0A919H218"/>
<evidence type="ECO:0000256" key="7">
    <source>
        <dbReference type="SAM" id="MobiDB-lite"/>
    </source>
</evidence>
<dbReference type="PANTHER" id="PTHR43289">
    <property type="entry name" value="MITOGEN-ACTIVATED PROTEIN KINASE KINASE KINASE 20-RELATED"/>
    <property type="match status" value="1"/>
</dbReference>
<dbReference type="Gene3D" id="3.30.200.20">
    <property type="entry name" value="Phosphorylase Kinase, domain 1"/>
    <property type="match status" value="1"/>
</dbReference>
<organism evidence="9 10">
    <name type="scientific">Streptomyces xanthophaeus</name>
    <dbReference type="NCBI Taxonomy" id="67385"/>
    <lineage>
        <taxon>Bacteria</taxon>
        <taxon>Bacillati</taxon>
        <taxon>Actinomycetota</taxon>
        <taxon>Actinomycetes</taxon>
        <taxon>Kitasatosporales</taxon>
        <taxon>Streptomycetaceae</taxon>
        <taxon>Streptomyces</taxon>
    </lineage>
</organism>
<dbReference type="Pfam" id="PF00069">
    <property type="entry name" value="Pkinase"/>
    <property type="match status" value="1"/>
</dbReference>
<reference evidence="9" key="1">
    <citation type="submission" date="2020-09" db="EMBL/GenBank/DDBJ databases">
        <title>Whole genome shotgun sequence of Streptomyces xanthophaeus NBRC 12829.</title>
        <authorList>
            <person name="Komaki H."/>
            <person name="Tamura T."/>
        </authorList>
    </citation>
    <scope>NUCLEOTIDE SEQUENCE</scope>
    <source>
        <strain evidence="9">NBRC 12829</strain>
    </source>
</reference>
<dbReference type="Gene3D" id="1.25.40.10">
    <property type="entry name" value="Tetratricopeptide repeat domain"/>
    <property type="match status" value="1"/>
</dbReference>
<evidence type="ECO:0000256" key="4">
    <source>
        <dbReference type="ARBA" id="ARBA00022741"/>
    </source>
</evidence>
<dbReference type="CDD" id="cd14014">
    <property type="entry name" value="STKc_PknB_like"/>
    <property type="match status" value="1"/>
</dbReference>
<keyword evidence="4" id="KW-0547">Nucleotide-binding</keyword>
<feature type="region of interest" description="Disordered" evidence="7">
    <location>
        <begin position="273"/>
        <end position="292"/>
    </location>
</feature>
<evidence type="ECO:0000313" key="10">
    <source>
        <dbReference type="Proteomes" id="UP000600026"/>
    </source>
</evidence>
<proteinExistence type="predicted"/>
<gene>
    <name evidence="9" type="ORF">Sxan_26170</name>
</gene>
<sequence length="483" mass="51834">MAEVWKAKDLRLNRPVVAKFLQVPGRGSHPARRFLREAKILAGIDDPRIVRIHDVDEARIDGLWHLYLITQFIDGRTLRAAVPKGHRLPVAHALHWAAELCDALVPVHAQHLVHRDVKPGNVMVSGVPGDGRLILLDFGIARSYTAVGELGHAAGVTGYGQLLGTPEYMAPERFLLKPVTPATDLYSVGCVLFEMLTGRQPYTATGDYGDLARDHCYAPVPSVRALRPEVQPSVDVLLAQLLAKDPGRRPADAREMAALLRALGAAATPAPTVVVGAGPPPPGPPPGPPADPAAEVEALCNAALEGTAEPAERVRRLAEVLDHASRVLPADHRGGWLVVLHLAQALARADQPAAAAALLAPMAARARQVLGADDELARLAALNLARYLGEDGHPAPAAQHLLELRTAVSGVLAATDPRMSEIRYDMAHWLAAAGEEQLAAAEFEALYADHRTAYGADHPETVRLGELIHQHRHHPQGRDEDHG</sequence>
<dbReference type="PANTHER" id="PTHR43289:SF6">
    <property type="entry name" value="SERINE_THREONINE-PROTEIN KINASE NEKL-3"/>
    <property type="match status" value="1"/>
</dbReference>
<dbReference type="Gene3D" id="1.10.510.10">
    <property type="entry name" value="Transferase(Phosphotransferase) domain 1"/>
    <property type="match status" value="1"/>
</dbReference>
<dbReference type="SMART" id="SM00220">
    <property type="entry name" value="S_TKc"/>
    <property type="match status" value="1"/>
</dbReference>
<keyword evidence="10" id="KW-1185">Reference proteome</keyword>
<keyword evidence="3" id="KW-0808">Transferase</keyword>
<name>A0A919H218_9ACTN</name>
<dbReference type="GO" id="GO:0005524">
    <property type="term" value="F:ATP binding"/>
    <property type="evidence" value="ECO:0007669"/>
    <property type="project" value="UniProtKB-KW"/>
</dbReference>
<comment type="caution">
    <text evidence="9">The sequence shown here is derived from an EMBL/GenBank/DDBJ whole genome shotgun (WGS) entry which is preliminary data.</text>
</comment>
<evidence type="ECO:0000256" key="2">
    <source>
        <dbReference type="ARBA" id="ARBA00022527"/>
    </source>
</evidence>
<dbReference type="InterPro" id="IPR000719">
    <property type="entry name" value="Prot_kinase_dom"/>
</dbReference>
<dbReference type="RefSeq" id="WP_031139849.1">
    <property type="nucleotide sequence ID" value="NZ_BNEE01000006.1"/>
</dbReference>
<dbReference type="InterPro" id="IPR011990">
    <property type="entry name" value="TPR-like_helical_dom_sf"/>
</dbReference>
<dbReference type="EC" id="2.7.11.1" evidence="1"/>
<keyword evidence="5 9" id="KW-0418">Kinase</keyword>
<accession>A0A919H218</accession>
<dbReference type="PROSITE" id="PS00108">
    <property type="entry name" value="PROTEIN_KINASE_ST"/>
    <property type="match status" value="1"/>
</dbReference>
<keyword evidence="6" id="KW-0067">ATP-binding</keyword>